<evidence type="ECO:0000256" key="1">
    <source>
        <dbReference type="SAM" id="Phobius"/>
    </source>
</evidence>
<reference evidence="2 3" key="1">
    <citation type="submission" date="2019-05" db="EMBL/GenBank/DDBJ databases">
        <authorList>
            <person name="Chen C."/>
        </authorList>
    </citation>
    <scope>NUCLEOTIDE SEQUENCE [LARGE SCALE GENOMIC DNA]</scope>
    <source>
        <strain evidence="2 3">HB172198</strain>
    </source>
</reference>
<feature type="transmembrane region" description="Helical" evidence="1">
    <location>
        <begin position="377"/>
        <end position="397"/>
    </location>
</feature>
<feature type="transmembrane region" description="Helical" evidence="1">
    <location>
        <begin position="96"/>
        <end position="117"/>
    </location>
</feature>
<keyword evidence="1" id="KW-0472">Membrane</keyword>
<feature type="transmembrane region" description="Helical" evidence="1">
    <location>
        <begin position="349"/>
        <end position="370"/>
    </location>
</feature>
<dbReference type="RefSeq" id="WP_138225986.1">
    <property type="nucleotide sequence ID" value="NZ_CP040396.1"/>
</dbReference>
<feature type="transmembrane region" description="Helical" evidence="1">
    <location>
        <begin position="227"/>
        <end position="246"/>
    </location>
</feature>
<dbReference type="OrthoDB" id="9809977at2"/>
<evidence type="ECO:0000313" key="3">
    <source>
        <dbReference type="Proteomes" id="UP000300879"/>
    </source>
</evidence>
<keyword evidence="1" id="KW-1133">Transmembrane helix</keyword>
<feature type="transmembrane region" description="Helical" evidence="1">
    <location>
        <begin position="51"/>
        <end position="75"/>
    </location>
</feature>
<gene>
    <name evidence="2" type="ORF">E6C60_2341</name>
</gene>
<accession>A0A4P8XL18</accession>
<dbReference type="AlphaFoldDB" id="A0A4P8XL18"/>
<feature type="transmembrane region" description="Helical" evidence="1">
    <location>
        <begin position="12"/>
        <end position="31"/>
    </location>
</feature>
<feature type="transmembrane region" description="Helical" evidence="1">
    <location>
        <begin position="176"/>
        <end position="193"/>
    </location>
</feature>
<sequence>MKARSLSIWWMNPTYLFLLLISIVVAGAYLIPGDSYITFYRVDKYIHDGNLEFLILPAVCFIAGSVIASLTAGARRPAREQVFSSMLKHQEGYIKAWIKLLFTLTLFGYAAWFLIMLQNGFTLSLFLNVVKGEPGAIYDITENFKSITGVTSFTNFGIPFVILAVYYQVSNGKRTFNGMLAIVVLLTLVRAIFFSERLALMEILLPAIIIMLAVKQKQGKKLRLVHYYPLIGLAALIGFFGISEYFRSWLSFYVNVYPSFWEFIVTRFFGYYVTALNTGTLYLEQLGFQSVPFPYFTLEWIWKFPGMSGDAYFSAFGINPEAGINTTLESWGNPEFNNPSGLMLPYQDYSLGEALLFWGLIGYVSGMLYAGFKHGGTLGMVLYPIWMVGILEIPRYLYFSSGRFFPCWIVLLTFTFMLHYNAKKLVSWQPAGRRA</sequence>
<evidence type="ECO:0000313" key="2">
    <source>
        <dbReference type="EMBL" id="QCT03053.1"/>
    </source>
</evidence>
<dbReference type="KEGG" id="palo:E6C60_2341"/>
<keyword evidence="1" id="KW-0812">Transmembrane</keyword>
<feature type="transmembrane region" description="Helical" evidence="1">
    <location>
        <begin position="147"/>
        <end position="169"/>
    </location>
</feature>
<dbReference type="EMBL" id="CP040396">
    <property type="protein sequence ID" value="QCT03053.1"/>
    <property type="molecule type" value="Genomic_DNA"/>
</dbReference>
<organism evidence="2 3">
    <name type="scientific">Paenibacillus algicola</name>
    <dbReference type="NCBI Taxonomy" id="2565926"/>
    <lineage>
        <taxon>Bacteria</taxon>
        <taxon>Bacillati</taxon>
        <taxon>Bacillota</taxon>
        <taxon>Bacilli</taxon>
        <taxon>Bacillales</taxon>
        <taxon>Paenibacillaceae</taxon>
        <taxon>Paenibacillus</taxon>
    </lineage>
</organism>
<proteinExistence type="predicted"/>
<evidence type="ECO:0008006" key="4">
    <source>
        <dbReference type="Google" id="ProtNLM"/>
    </source>
</evidence>
<protein>
    <recommendedName>
        <fullName evidence="4">Oligosaccharide repeat unit polymerase</fullName>
    </recommendedName>
</protein>
<name>A0A4P8XL18_9BACL</name>
<dbReference type="Proteomes" id="UP000300879">
    <property type="component" value="Chromosome"/>
</dbReference>
<feature type="transmembrane region" description="Helical" evidence="1">
    <location>
        <begin position="403"/>
        <end position="420"/>
    </location>
</feature>
<keyword evidence="3" id="KW-1185">Reference proteome</keyword>
<feature type="transmembrane region" description="Helical" evidence="1">
    <location>
        <begin position="199"/>
        <end position="215"/>
    </location>
</feature>